<dbReference type="Proteomes" id="UP000604825">
    <property type="component" value="Unassembled WGS sequence"/>
</dbReference>
<name>A0A811MAK6_9POAL</name>
<keyword evidence="3" id="KW-1185">Reference proteome</keyword>
<organism evidence="2 3">
    <name type="scientific">Miscanthus lutarioriparius</name>
    <dbReference type="NCBI Taxonomy" id="422564"/>
    <lineage>
        <taxon>Eukaryota</taxon>
        <taxon>Viridiplantae</taxon>
        <taxon>Streptophyta</taxon>
        <taxon>Embryophyta</taxon>
        <taxon>Tracheophyta</taxon>
        <taxon>Spermatophyta</taxon>
        <taxon>Magnoliopsida</taxon>
        <taxon>Liliopsida</taxon>
        <taxon>Poales</taxon>
        <taxon>Poaceae</taxon>
        <taxon>PACMAD clade</taxon>
        <taxon>Panicoideae</taxon>
        <taxon>Andropogonodae</taxon>
        <taxon>Andropogoneae</taxon>
        <taxon>Saccharinae</taxon>
        <taxon>Miscanthus</taxon>
    </lineage>
</organism>
<feature type="region of interest" description="Disordered" evidence="1">
    <location>
        <begin position="1"/>
        <end position="80"/>
    </location>
</feature>
<gene>
    <name evidence="2" type="ORF">NCGR_LOCUS2097</name>
</gene>
<reference evidence="2" key="1">
    <citation type="submission" date="2020-10" db="EMBL/GenBank/DDBJ databases">
        <authorList>
            <person name="Han B."/>
            <person name="Lu T."/>
            <person name="Zhao Q."/>
            <person name="Huang X."/>
            <person name="Zhao Y."/>
        </authorList>
    </citation>
    <scope>NUCLEOTIDE SEQUENCE</scope>
</reference>
<sequence>MSNSYYLLTTKSGRGQQSQQTAVLSRGPKSADGEGRRQQCQQRYMAEPEGMQGKAASSDYCGITPSEETSPPNITPNATDSSAFEVTANCVCTDTGTTPNTAPISSTEQEAGKTAEEALADLGMELGHLQDILVSPPPRPGMHDESVIIEQPRPSLNANHSSPVQNPTIEKELPVGDESDHCTSYNQQLAPIDAFLESISKATPPTFVNAKTTAEFNQKWSQPTYQMTKFPLSAKGHRQLRKGDD</sequence>
<protein>
    <submittedName>
        <fullName evidence="2">Uncharacterized protein</fullName>
    </submittedName>
</protein>
<accession>A0A811MAK6</accession>
<dbReference type="EMBL" id="CAJGYO010000001">
    <property type="protein sequence ID" value="CAD6203981.1"/>
    <property type="molecule type" value="Genomic_DNA"/>
</dbReference>
<dbReference type="AlphaFoldDB" id="A0A811MAK6"/>
<evidence type="ECO:0000313" key="2">
    <source>
        <dbReference type="EMBL" id="CAD6203981.1"/>
    </source>
</evidence>
<proteinExistence type="predicted"/>
<feature type="compositionally biased region" description="Polar residues" evidence="1">
    <location>
        <begin position="1"/>
        <end position="23"/>
    </location>
</feature>
<evidence type="ECO:0000313" key="3">
    <source>
        <dbReference type="Proteomes" id="UP000604825"/>
    </source>
</evidence>
<feature type="compositionally biased region" description="Polar residues" evidence="1">
    <location>
        <begin position="66"/>
        <end position="80"/>
    </location>
</feature>
<comment type="caution">
    <text evidence="2">The sequence shown here is derived from an EMBL/GenBank/DDBJ whole genome shotgun (WGS) entry which is preliminary data.</text>
</comment>
<evidence type="ECO:0000256" key="1">
    <source>
        <dbReference type="SAM" id="MobiDB-lite"/>
    </source>
</evidence>